<sequence>MEYLLLIYIDETLEHTPEEAAQIDQATQEWDKRMIERGLLKQAQRLSLSSAATTVRVRQDEVLLSDGPFAEAKEQLAGFVVLDVANLDEALEAVADDPLARIGSIEVRPYWSE</sequence>
<evidence type="ECO:0000259" key="2">
    <source>
        <dbReference type="Pfam" id="PF03795"/>
    </source>
</evidence>
<dbReference type="RefSeq" id="WP_205122510.1">
    <property type="nucleotide sequence ID" value="NZ_JAFBCM010000001.1"/>
</dbReference>
<dbReference type="InterPro" id="IPR005545">
    <property type="entry name" value="YCII"/>
</dbReference>
<dbReference type="EMBL" id="JBHRZH010000005">
    <property type="protein sequence ID" value="MFC3760445.1"/>
    <property type="molecule type" value="Genomic_DNA"/>
</dbReference>
<dbReference type="PANTHER" id="PTHR35174">
    <property type="entry name" value="BLL7171 PROTEIN-RELATED"/>
    <property type="match status" value="1"/>
</dbReference>
<evidence type="ECO:0000256" key="1">
    <source>
        <dbReference type="ARBA" id="ARBA00007689"/>
    </source>
</evidence>
<organism evidence="3 4">
    <name type="scientific">Tenggerimyces flavus</name>
    <dbReference type="NCBI Taxonomy" id="1708749"/>
    <lineage>
        <taxon>Bacteria</taxon>
        <taxon>Bacillati</taxon>
        <taxon>Actinomycetota</taxon>
        <taxon>Actinomycetes</taxon>
        <taxon>Propionibacteriales</taxon>
        <taxon>Nocardioidaceae</taxon>
        <taxon>Tenggerimyces</taxon>
    </lineage>
</organism>
<evidence type="ECO:0000313" key="3">
    <source>
        <dbReference type="EMBL" id="MFC3760445.1"/>
    </source>
</evidence>
<reference evidence="4" key="1">
    <citation type="journal article" date="2019" name="Int. J. Syst. Evol. Microbiol.">
        <title>The Global Catalogue of Microorganisms (GCM) 10K type strain sequencing project: providing services to taxonomists for standard genome sequencing and annotation.</title>
        <authorList>
            <consortium name="The Broad Institute Genomics Platform"/>
            <consortium name="The Broad Institute Genome Sequencing Center for Infectious Disease"/>
            <person name="Wu L."/>
            <person name="Ma J."/>
        </authorList>
    </citation>
    <scope>NUCLEOTIDE SEQUENCE [LARGE SCALE GENOMIC DNA]</scope>
    <source>
        <strain evidence="4">CGMCC 4.7241</strain>
    </source>
</reference>
<dbReference type="InterPro" id="IPR011008">
    <property type="entry name" value="Dimeric_a/b-barrel"/>
</dbReference>
<protein>
    <submittedName>
        <fullName evidence="3">YciI family protein</fullName>
    </submittedName>
</protein>
<dbReference type="PANTHER" id="PTHR35174:SF3">
    <property type="entry name" value="BLL7171 PROTEIN"/>
    <property type="match status" value="1"/>
</dbReference>
<comment type="caution">
    <text evidence="3">The sequence shown here is derived from an EMBL/GenBank/DDBJ whole genome shotgun (WGS) entry which is preliminary data.</text>
</comment>
<keyword evidence="4" id="KW-1185">Reference proteome</keyword>
<proteinExistence type="inferred from homology"/>
<accession>A0ABV7Y5B1</accession>
<name>A0ABV7Y5B1_9ACTN</name>
<gene>
    <name evidence="3" type="ORF">ACFOUW_06325</name>
</gene>
<evidence type="ECO:0000313" key="4">
    <source>
        <dbReference type="Proteomes" id="UP001595699"/>
    </source>
</evidence>
<dbReference type="SUPFAM" id="SSF54909">
    <property type="entry name" value="Dimeric alpha+beta barrel"/>
    <property type="match status" value="1"/>
</dbReference>
<dbReference type="Proteomes" id="UP001595699">
    <property type="component" value="Unassembled WGS sequence"/>
</dbReference>
<dbReference type="Pfam" id="PF03795">
    <property type="entry name" value="YCII"/>
    <property type="match status" value="1"/>
</dbReference>
<feature type="domain" description="YCII-related" evidence="2">
    <location>
        <begin position="1"/>
        <end position="111"/>
    </location>
</feature>
<comment type="similarity">
    <text evidence="1">Belongs to the YciI family.</text>
</comment>
<dbReference type="Gene3D" id="3.30.70.1060">
    <property type="entry name" value="Dimeric alpha+beta barrel"/>
    <property type="match status" value="1"/>
</dbReference>